<name>A0AC34F5C4_9BILA</name>
<organism evidence="1 2">
    <name type="scientific">Panagrolaimus sp. ES5</name>
    <dbReference type="NCBI Taxonomy" id="591445"/>
    <lineage>
        <taxon>Eukaryota</taxon>
        <taxon>Metazoa</taxon>
        <taxon>Ecdysozoa</taxon>
        <taxon>Nematoda</taxon>
        <taxon>Chromadorea</taxon>
        <taxon>Rhabditida</taxon>
        <taxon>Tylenchina</taxon>
        <taxon>Panagrolaimomorpha</taxon>
        <taxon>Panagrolaimoidea</taxon>
        <taxon>Panagrolaimidae</taxon>
        <taxon>Panagrolaimus</taxon>
    </lineage>
</organism>
<accession>A0AC34F5C4</accession>
<sequence>MDTDITVNEITKDSDNINVKAELSRIGVAIELTDRKIKASFKSIKNLMRNQHFQTHIQFPTESLILHLEQFLYHPSNATEDDLKLTCTKTLPTTILKSLELMLKDKFLIHQCENDLEIFEKLEKGIVLMVKQLIFTQSVCLQIRRFGAMEIPNKIVFNMVNNIEHNIKKQKMEVQIKFQLAIVFANTLNNDNNFTVEDFQNHNASLNEMLEKNLCQKTESVFNNGNVDFFFSRESTDFTVITKNRYIEESYNGWNIFAFYPKTFPKKVNRIKNEVDPDGDNVDEEIQQRSKKVVKNQILFKCMKNDGHCSLTVGNLGGIFSDGMGKHLHFVVCGNVAVTLGNPNNKFQNVQDGVLTEEEKAEFEKWEKINVQIKEYLKNQKAQDLKAEKKRENRKKKFAEKLIAKSLKEMKEKKEVAATAAAMVSTNNGINEKSSSLFLIFVFAFYYSIF</sequence>
<dbReference type="Proteomes" id="UP000887579">
    <property type="component" value="Unplaced"/>
</dbReference>
<evidence type="ECO:0000313" key="2">
    <source>
        <dbReference type="WBParaSite" id="ES5_v2.g12220.t1"/>
    </source>
</evidence>
<dbReference type="WBParaSite" id="ES5_v2.g12220.t1">
    <property type="protein sequence ID" value="ES5_v2.g12220.t1"/>
    <property type="gene ID" value="ES5_v2.g12220"/>
</dbReference>
<evidence type="ECO:0000313" key="1">
    <source>
        <dbReference type="Proteomes" id="UP000887579"/>
    </source>
</evidence>
<proteinExistence type="predicted"/>
<reference evidence="2" key="1">
    <citation type="submission" date="2022-11" db="UniProtKB">
        <authorList>
            <consortium name="WormBaseParasite"/>
        </authorList>
    </citation>
    <scope>IDENTIFICATION</scope>
</reference>
<protein>
    <submittedName>
        <fullName evidence="2">Uncharacterized protein</fullName>
    </submittedName>
</protein>